<dbReference type="Pfam" id="PF06508">
    <property type="entry name" value="QueC"/>
    <property type="match status" value="1"/>
</dbReference>
<name>A0ABP3DPU1_9BURK</name>
<keyword evidence="7 11" id="KW-0067">ATP-binding</keyword>
<evidence type="ECO:0000256" key="2">
    <source>
        <dbReference type="ARBA" id="ARBA00022598"/>
    </source>
</evidence>
<dbReference type="Proteomes" id="UP001501176">
    <property type="component" value="Unassembled WGS sequence"/>
</dbReference>
<proteinExistence type="inferred from homology"/>
<dbReference type="PANTHER" id="PTHR42914">
    <property type="entry name" value="7-CYANO-7-DEAZAGUANINE SYNTHASE"/>
    <property type="match status" value="1"/>
</dbReference>
<keyword evidence="3 11" id="KW-0479">Metal-binding</keyword>
<comment type="function">
    <text evidence="11">Catalyzes the ATP-dependent conversion of 7-carboxy-7-deazaguanine (CDG) to 7-cyano-7-deazaguanine (preQ(0)).</text>
</comment>
<evidence type="ECO:0000256" key="10">
    <source>
        <dbReference type="ARBA" id="ARBA00047890"/>
    </source>
</evidence>
<evidence type="ECO:0000256" key="9">
    <source>
        <dbReference type="ARBA" id="ARBA00039149"/>
    </source>
</evidence>
<protein>
    <recommendedName>
        <fullName evidence="9 11">7-cyano-7-deazaguanine synthase</fullName>
        <ecNumber evidence="9 11">6.3.4.20</ecNumber>
    </recommendedName>
    <alternativeName>
        <fullName evidence="11">7-cyano-7-carbaguanine synthase</fullName>
    </alternativeName>
    <alternativeName>
        <fullName evidence="11">PreQ(0) synthase</fullName>
    </alternativeName>
    <alternativeName>
        <fullName evidence="11">Queuosine biosynthesis protein QueC</fullName>
    </alternativeName>
</protein>
<evidence type="ECO:0000256" key="3">
    <source>
        <dbReference type="ARBA" id="ARBA00022723"/>
    </source>
</evidence>
<evidence type="ECO:0000256" key="11">
    <source>
        <dbReference type="HAMAP-Rule" id="MF_01633"/>
    </source>
</evidence>
<dbReference type="PIRSF" id="PIRSF006293">
    <property type="entry name" value="ExsB"/>
    <property type="match status" value="1"/>
</dbReference>
<evidence type="ECO:0000256" key="8">
    <source>
        <dbReference type="ARBA" id="ARBA00037993"/>
    </source>
</evidence>
<keyword evidence="13" id="KW-1185">Reference proteome</keyword>
<dbReference type="InterPro" id="IPR014729">
    <property type="entry name" value="Rossmann-like_a/b/a_fold"/>
</dbReference>
<comment type="catalytic activity">
    <reaction evidence="10 11">
        <text>7-carboxy-7-carbaguanine + NH4(+) + 2 ATP = 7-cyano-7-carbaguanine + 2 AMP + 2 diphosphate + 2 H(+)</text>
        <dbReference type="Rhea" id="RHEA:27982"/>
        <dbReference type="ChEBI" id="CHEBI:15378"/>
        <dbReference type="ChEBI" id="CHEBI:28938"/>
        <dbReference type="ChEBI" id="CHEBI:30616"/>
        <dbReference type="ChEBI" id="CHEBI:33019"/>
        <dbReference type="ChEBI" id="CHEBI:45075"/>
        <dbReference type="ChEBI" id="CHEBI:61036"/>
        <dbReference type="ChEBI" id="CHEBI:456215"/>
        <dbReference type="EC" id="6.3.4.20"/>
    </reaction>
</comment>
<gene>
    <name evidence="11 12" type="primary">queC</name>
    <name evidence="12" type="ORF">GCM10009125_28630</name>
</gene>
<keyword evidence="2 11" id="KW-0436">Ligase</keyword>
<organism evidence="12 13">
    <name type="scientific">Castellaniella daejeonensis</name>
    <dbReference type="NCBI Taxonomy" id="659013"/>
    <lineage>
        <taxon>Bacteria</taxon>
        <taxon>Pseudomonadati</taxon>
        <taxon>Pseudomonadota</taxon>
        <taxon>Betaproteobacteria</taxon>
        <taxon>Burkholderiales</taxon>
        <taxon>Alcaligenaceae</taxon>
        <taxon>Castellaniella</taxon>
    </lineage>
</organism>
<feature type="binding site" evidence="11">
    <location>
        <position position="217"/>
    </location>
    <ligand>
        <name>Zn(2+)</name>
        <dbReference type="ChEBI" id="CHEBI:29105"/>
    </ligand>
</feature>
<comment type="cofactor">
    <cofactor evidence="11">
        <name>Zn(2+)</name>
        <dbReference type="ChEBI" id="CHEBI:29105"/>
    </cofactor>
    <text evidence="11">Binds 1 zinc ion per subunit.</text>
</comment>
<dbReference type="EC" id="6.3.4.20" evidence="9 11"/>
<dbReference type="NCBIfam" id="TIGR00364">
    <property type="entry name" value="7-cyano-7-deazaguanine synthase QueC"/>
    <property type="match status" value="1"/>
</dbReference>
<evidence type="ECO:0000256" key="1">
    <source>
        <dbReference type="ARBA" id="ARBA00005061"/>
    </source>
</evidence>
<feature type="binding site" evidence="11">
    <location>
        <begin position="14"/>
        <end position="24"/>
    </location>
    <ligand>
        <name>ATP</name>
        <dbReference type="ChEBI" id="CHEBI:30616"/>
    </ligand>
</feature>
<keyword evidence="4 11" id="KW-0547">Nucleotide-binding</keyword>
<dbReference type="SUPFAM" id="SSF52402">
    <property type="entry name" value="Adenine nucleotide alpha hydrolases-like"/>
    <property type="match status" value="1"/>
</dbReference>
<feature type="binding site" evidence="11">
    <location>
        <position position="202"/>
    </location>
    <ligand>
        <name>Zn(2+)</name>
        <dbReference type="ChEBI" id="CHEBI:29105"/>
    </ligand>
</feature>
<sequence>MSAPRPARRALVLFSGGQDSTTCLAWALAHCSHVETIGFDYGQRHRAELDCRATLRQRLAGLRPEWAQRMGDDHLLNVDVLGQLGASAMTSDIAIALQADGLPNTFVPGRNLLFFTLAAALAYRRGLDVLVGGMSQTDYSGYPDCRDNTLKALQVALSLGIDRPLTLETPLMWLDKADTWELARELGGDALAELVRTDTHTCYLNRRDTLHAWGYGCGECPACALRARGHRDWLARRQAG</sequence>
<dbReference type="InterPro" id="IPR018317">
    <property type="entry name" value="QueC"/>
</dbReference>
<comment type="similarity">
    <text evidence="8 11">Belongs to the QueC family.</text>
</comment>
<feature type="binding site" evidence="11">
    <location>
        <position position="223"/>
    </location>
    <ligand>
        <name>Zn(2+)</name>
        <dbReference type="ChEBI" id="CHEBI:29105"/>
    </ligand>
</feature>
<dbReference type="HAMAP" id="MF_01633">
    <property type="entry name" value="QueC"/>
    <property type="match status" value="1"/>
</dbReference>
<evidence type="ECO:0000313" key="12">
    <source>
        <dbReference type="EMBL" id="GAA0238032.1"/>
    </source>
</evidence>
<evidence type="ECO:0000313" key="13">
    <source>
        <dbReference type="Proteomes" id="UP001501176"/>
    </source>
</evidence>
<comment type="pathway">
    <text evidence="1 11">Purine metabolism; 7-cyano-7-deazaguanine biosynthesis.</text>
</comment>
<dbReference type="Gene3D" id="3.40.50.620">
    <property type="entry name" value="HUPs"/>
    <property type="match status" value="1"/>
</dbReference>
<evidence type="ECO:0000256" key="6">
    <source>
        <dbReference type="ARBA" id="ARBA00022833"/>
    </source>
</evidence>
<feature type="binding site" evidence="11">
    <location>
        <position position="220"/>
    </location>
    <ligand>
        <name>Zn(2+)</name>
        <dbReference type="ChEBI" id="CHEBI:29105"/>
    </ligand>
</feature>
<dbReference type="PANTHER" id="PTHR42914:SF1">
    <property type="entry name" value="7-CYANO-7-DEAZAGUANINE SYNTHASE"/>
    <property type="match status" value="1"/>
</dbReference>
<accession>A0ABP3DPU1</accession>
<evidence type="ECO:0000256" key="4">
    <source>
        <dbReference type="ARBA" id="ARBA00022741"/>
    </source>
</evidence>
<keyword evidence="6 11" id="KW-0862">Zinc</keyword>
<dbReference type="CDD" id="cd01995">
    <property type="entry name" value="QueC-like"/>
    <property type="match status" value="1"/>
</dbReference>
<dbReference type="EMBL" id="BAAAFN010000020">
    <property type="protein sequence ID" value="GAA0238032.1"/>
    <property type="molecule type" value="Genomic_DNA"/>
</dbReference>
<evidence type="ECO:0000256" key="7">
    <source>
        <dbReference type="ARBA" id="ARBA00022840"/>
    </source>
</evidence>
<evidence type="ECO:0000256" key="5">
    <source>
        <dbReference type="ARBA" id="ARBA00022785"/>
    </source>
</evidence>
<comment type="caution">
    <text evidence="12">The sequence shown here is derived from an EMBL/GenBank/DDBJ whole genome shotgun (WGS) entry which is preliminary data.</text>
</comment>
<dbReference type="RefSeq" id="WP_325124056.1">
    <property type="nucleotide sequence ID" value="NZ_BAAAFN010000020.1"/>
</dbReference>
<keyword evidence="5 11" id="KW-0671">Queuosine biosynthesis</keyword>
<reference evidence="13" key="1">
    <citation type="journal article" date="2019" name="Int. J. Syst. Evol. Microbiol.">
        <title>The Global Catalogue of Microorganisms (GCM) 10K type strain sequencing project: providing services to taxonomists for standard genome sequencing and annotation.</title>
        <authorList>
            <consortium name="The Broad Institute Genomics Platform"/>
            <consortium name="The Broad Institute Genome Sequencing Center for Infectious Disease"/>
            <person name="Wu L."/>
            <person name="Ma J."/>
        </authorList>
    </citation>
    <scope>NUCLEOTIDE SEQUENCE [LARGE SCALE GENOMIC DNA]</scope>
    <source>
        <strain evidence="13">JCM 16240</strain>
    </source>
</reference>